<dbReference type="InterPro" id="IPR016040">
    <property type="entry name" value="NAD(P)-bd_dom"/>
</dbReference>
<proteinExistence type="predicted"/>
<dbReference type="Gene3D" id="3.40.50.720">
    <property type="entry name" value="NAD(P)-binding Rossmann-like Domain"/>
    <property type="match status" value="1"/>
</dbReference>
<dbReference type="Pfam" id="PF01370">
    <property type="entry name" value="Epimerase"/>
    <property type="match status" value="1"/>
</dbReference>
<reference evidence="3 4" key="1">
    <citation type="journal article" date="2024" name="J Genomics">
        <title>Draft genome sequencing and assembly of Favolaschia claudopus CIRM-BRFM 2984 isolated from oak limbs.</title>
        <authorList>
            <person name="Navarro D."/>
            <person name="Drula E."/>
            <person name="Chaduli D."/>
            <person name="Cazenave R."/>
            <person name="Ahrendt S."/>
            <person name="Wang J."/>
            <person name="Lipzen A."/>
            <person name="Daum C."/>
            <person name="Barry K."/>
            <person name="Grigoriev I.V."/>
            <person name="Favel A."/>
            <person name="Rosso M.N."/>
            <person name="Martin F."/>
        </authorList>
    </citation>
    <scope>NUCLEOTIDE SEQUENCE [LARGE SCALE GENOMIC DNA]</scope>
    <source>
        <strain evidence="3 4">CIRM-BRFM 2984</strain>
    </source>
</reference>
<gene>
    <name evidence="3" type="ORF">R3P38DRAFT_3060698</name>
</gene>
<dbReference type="SUPFAM" id="SSF51735">
    <property type="entry name" value="NAD(P)-binding Rossmann-fold domains"/>
    <property type="match status" value="1"/>
</dbReference>
<dbReference type="GO" id="GO:0005737">
    <property type="term" value="C:cytoplasm"/>
    <property type="evidence" value="ECO:0007669"/>
    <property type="project" value="TreeGrafter"/>
</dbReference>
<accession>A0AAW0A379</accession>
<organism evidence="3 4">
    <name type="scientific">Favolaschia claudopus</name>
    <dbReference type="NCBI Taxonomy" id="2862362"/>
    <lineage>
        <taxon>Eukaryota</taxon>
        <taxon>Fungi</taxon>
        <taxon>Dikarya</taxon>
        <taxon>Basidiomycota</taxon>
        <taxon>Agaricomycotina</taxon>
        <taxon>Agaricomycetes</taxon>
        <taxon>Agaricomycetidae</taxon>
        <taxon>Agaricales</taxon>
        <taxon>Marasmiineae</taxon>
        <taxon>Mycenaceae</taxon>
        <taxon>Favolaschia</taxon>
    </lineage>
</organism>
<dbReference type="GO" id="GO:0004029">
    <property type="term" value="F:aldehyde dehydrogenase (NAD+) activity"/>
    <property type="evidence" value="ECO:0007669"/>
    <property type="project" value="TreeGrafter"/>
</dbReference>
<keyword evidence="4" id="KW-1185">Reference proteome</keyword>
<evidence type="ECO:0000259" key="1">
    <source>
        <dbReference type="Pfam" id="PF01370"/>
    </source>
</evidence>
<sequence length="360" mass="39075">MSLPYHVLLTGATGFVGGTTLAAFLEREDYKAGRVKITCLVRGEERAKLIKERLGVDVVVGDLADADVVRKAASEVDVILHTANADHPASGKAMLEGAKQRFDKTGKQTIFIHSSGTGALTDDAKGKFADPKIYQDRDCADIRAVPTTYVHRETDDLIMKASVEGYVRGHVVMPPLIYGRGRGPYSRTSVQIPALIRAALRLKQSIHVGPGLSIWNGVHVEDLVSLYFLLLDDALSGARKAPTGLECFYLCATDTYEWRELAAEIGKRVHAKGAIPTAEARPLKPEEVQDALGAWSDFAYGSNSRSAAGKAYDLGWKPKHPSGSNGLFDSIDKEYDAVIEEGKDEAPKVHIDEMNRALGS</sequence>
<feature type="domain" description="NAD(P)-binding" evidence="2">
    <location>
        <begin position="11"/>
        <end position="118"/>
    </location>
</feature>
<dbReference type="AlphaFoldDB" id="A0AAW0A379"/>
<evidence type="ECO:0008006" key="5">
    <source>
        <dbReference type="Google" id="ProtNLM"/>
    </source>
</evidence>
<evidence type="ECO:0000313" key="3">
    <source>
        <dbReference type="EMBL" id="KAK6997391.1"/>
    </source>
</evidence>
<dbReference type="PANTHER" id="PTHR48079:SF6">
    <property type="entry name" value="NAD(P)-BINDING DOMAIN-CONTAINING PROTEIN-RELATED"/>
    <property type="match status" value="1"/>
</dbReference>
<dbReference type="EMBL" id="JAWWNJ010000091">
    <property type="protein sequence ID" value="KAK6997391.1"/>
    <property type="molecule type" value="Genomic_DNA"/>
</dbReference>
<dbReference type="PANTHER" id="PTHR48079">
    <property type="entry name" value="PROTEIN YEEZ"/>
    <property type="match status" value="1"/>
</dbReference>
<feature type="domain" description="NAD-dependent epimerase/dehydratase" evidence="1">
    <location>
        <begin position="158"/>
        <end position="234"/>
    </location>
</feature>
<dbReference type="Pfam" id="PF13460">
    <property type="entry name" value="NAD_binding_10"/>
    <property type="match status" value="1"/>
</dbReference>
<protein>
    <recommendedName>
        <fullName evidence="5">NAD-dependent epimerase/dehydratase domain-containing protein</fullName>
    </recommendedName>
</protein>
<dbReference type="Proteomes" id="UP001362999">
    <property type="component" value="Unassembled WGS sequence"/>
</dbReference>
<evidence type="ECO:0000259" key="2">
    <source>
        <dbReference type="Pfam" id="PF13460"/>
    </source>
</evidence>
<dbReference type="InterPro" id="IPR036291">
    <property type="entry name" value="NAD(P)-bd_dom_sf"/>
</dbReference>
<evidence type="ECO:0000313" key="4">
    <source>
        <dbReference type="Proteomes" id="UP001362999"/>
    </source>
</evidence>
<comment type="caution">
    <text evidence="3">The sequence shown here is derived from an EMBL/GenBank/DDBJ whole genome shotgun (WGS) entry which is preliminary data.</text>
</comment>
<dbReference type="InterPro" id="IPR001509">
    <property type="entry name" value="Epimerase_deHydtase"/>
</dbReference>
<name>A0AAW0A379_9AGAR</name>
<dbReference type="InterPro" id="IPR051783">
    <property type="entry name" value="NAD(P)-dependent_oxidoreduct"/>
</dbReference>